<dbReference type="Pfam" id="PF00668">
    <property type="entry name" value="Condensation"/>
    <property type="match status" value="1"/>
</dbReference>
<feature type="domain" description="Condensation" evidence="3">
    <location>
        <begin position="7"/>
        <end position="343"/>
    </location>
</feature>
<dbReference type="KEGG" id="xbv:XBW1_2562"/>
<proteinExistence type="predicted"/>
<feature type="domain" description="AMP-dependent synthetase/ligase" evidence="1">
    <location>
        <begin position="483"/>
        <end position="841"/>
    </location>
</feature>
<dbReference type="EMBL" id="FO818637">
    <property type="protein sequence ID" value="CDM89919.1"/>
    <property type="molecule type" value="Genomic_DNA"/>
</dbReference>
<dbReference type="GO" id="GO:0005737">
    <property type="term" value="C:cytoplasm"/>
    <property type="evidence" value="ECO:0007669"/>
    <property type="project" value="TreeGrafter"/>
</dbReference>
<reference evidence="4 5" key="1">
    <citation type="submission" date="2014-02" db="EMBL/GenBank/DDBJ databases">
        <authorList>
            <person name="Genoscope - CEA"/>
        </authorList>
    </citation>
    <scope>NUCLEOTIDE SEQUENCE [LARGE SCALE GENOMIC DNA]</scope>
    <source>
        <strain evidence="4 5">CS03</strain>
    </source>
</reference>
<evidence type="ECO:0000259" key="3">
    <source>
        <dbReference type="Pfam" id="PF00668"/>
    </source>
</evidence>
<dbReference type="Proteomes" id="UP000032930">
    <property type="component" value="Chromosome"/>
</dbReference>
<dbReference type="Gene3D" id="3.40.50.12780">
    <property type="entry name" value="N-terminal domain of ligase-like"/>
    <property type="match status" value="1"/>
</dbReference>
<dbReference type="Gene3D" id="1.10.1200.10">
    <property type="entry name" value="ACP-like"/>
    <property type="match status" value="1"/>
</dbReference>
<organism evidence="4 5">
    <name type="scientific">Xenorhabdus bovienii</name>
    <name type="common">Xenorhabdus nematophila subsp. bovienii</name>
    <dbReference type="NCBI Taxonomy" id="40576"/>
    <lineage>
        <taxon>Bacteria</taxon>
        <taxon>Pseudomonadati</taxon>
        <taxon>Pseudomonadota</taxon>
        <taxon>Gammaproteobacteria</taxon>
        <taxon>Enterobacterales</taxon>
        <taxon>Morganellaceae</taxon>
        <taxon>Xenorhabdus</taxon>
    </lineage>
</organism>
<dbReference type="Gene3D" id="3.30.559.10">
    <property type="entry name" value="Chloramphenicol acetyltransferase-like domain"/>
    <property type="match status" value="2"/>
</dbReference>
<dbReference type="PANTHER" id="PTHR45527">
    <property type="entry name" value="NONRIBOSOMAL PEPTIDE SYNTHETASE"/>
    <property type="match status" value="1"/>
</dbReference>
<dbReference type="GO" id="GO:0003824">
    <property type="term" value="F:catalytic activity"/>
    <property type="evidence" value="ECO:0007669"/>
    <property type="project" value="InterPro"/>
</dbReference>
<evidence type="ECO:0000313" key="5">
    <source>
        <dbReference type="Proteomes" id="UP000032930"/>
    </source>
</evidence>
<evidence type="ECO:0000259" key="2">
    <source>
        <dbReference type="Pfam" id="PF00550"/>
    </source>
</evidence>
<protein>
    <submittedName>
        <fullName evidence="4">Phenylalanine racemase</fullName>
    </submittedName>
</protein>
<dbReference type="InterPro" id="IPR009081">
    <property type="entry name" value="PP-bd_ACP"/>
</dbReference>
<dbReference type="Pfam" id="PF00550">
    <property type="entry name" value="PP-binding"/>
    <property type="match status" value="1"/>
</dbReference>
<dbReference type="SUPFAM" id="SSF47336">
    <property type="entry name" value="ACP-like"/>
    <property type="match status" value="1"/>
</dbReference>
<dbReference type="RefSeq" id="WP_046336874.1">
    <property type="nucleotide sequence ID" value="NZ_CAWMEF010000001.1"/>
</dbReference>
<gene>
    <name evidence="4" type="ORF">XBW1_2562</name>
</gene>
<dbReference type="InterPro" id="IPR036736">
    <property type="entry name" value="ACP-like_sf"/>
</dbReference>
<feature type="domain" description="Carrier" evidence="2">
    <location>
        <begin position="1032"/>
        <end position="1079"/>
    </location>
</feature>
<dbReference type="GO" id="GO:0031177">
    <property type="term" value="F:phosphopantetheine binding"/>
    <property type="evidence" value="ECO:0007669"/>
    <property type="project" value="TreeGrafter"/>
</dbReference>
<dbReference type="InterPro" id="IPR023213">
    <property type="entry name" value="CAT-like_dom_sf"/>
</dbReference>
<dbReference type="InterPro" id="IPR001242">
    <property type="entry name" value="Condensation_dom"/>
</dbReference>
<dbReference type="SUPFAM" id="SSF52777">
    <property type="entry name" value="CoA-dependent acyltransferases"/>
    <property type="match status" value="3"/>
</dbReference>
<dbReference type="SUPFAM" id="SSF56801">
    <property type="entry name" value="Acetyl-CoA synthetase-like"/>
    <property type="match status" value="1"/>
</dbReference>
<dbReference type="InterPro" id="IPR042099">
    <property type="entry name" value="ANL_N_sf"/>
</dbReference>
<dbReference type="InterPro" id="IPR020845">
    <property type="entry name" value="AMP-binding_CS"/>
</dbReference>
<dbReference type="Pfam" id="PF00501">
    <property type="entry name" value="AMP-binding"/>
    <property type="match status" value="1"/>
</dbReference>
<dbReference type="GO" id="GO:0044550">
    <property type="term" value="P:secondary metabolite biosynthetic process"/>
    <property type="evidence" value="ECO:0007669"/>
    <property type="project" value="TreeGrafter"/>
</dbReference>
<accession>A0A0B6XCB0</accession>
<name>A0A0B6XCB0_XENBV</name>
<evidence type="ECO:0000259" key="1">
    <source>
        <dbReference type="Pfam" id="PF00501"/>
    </source>
</evidence>
<dbReference type="GO" id="GO:0043041">
    <property type="term" value="P:amino acid activation for nonribosomal peptide biosynthetic process"/>
    <property type="evidence" value="ECO:0007669"/>
    <property type="project" value="TreeGrafter"/>
</dbReference>
<dbReference type="PROSITE" id="PS00455">
    <property type="entry name" value="AMP_BINDING"/>
    <property type="match status" value="1"/>
</dbReference>
<dbReference type="InterPro" id="IPR000873">
    <property type="entry name" value="AMP-dep_synth/lig_dom"/>
</dbReference>
<dbReference type="InterPro" id="IPR045851">
    <property type="entry name" value="AMP-bd_C_sf"/>
</dbReference>
<dbReference type="PANTHER" id="PTHR45527:SF1">
    <property type="entry name" value="FATTY ACID SYNTHASE"/>
    <property type="match status" value="1"/>
</dbReference>
<evidence type="ECO:0000313" key="4">
    <source>
        <dbReference type="EMBL" id="CDM89919.1"/>
    </source>
</evidence>
<sequence>MSKPTFELSRSQQAVFKMEAFHLSGYSFYLGGVARLSGNVSLDQLVWAAETVRNKQDVCHIGFVNDPLETVHPEVVDWEILWRGIRHNTPQADVERVDFSRHPDPRQAFESWVERQLLVEEDLSLTPIRIFAVRFRQEQSGWFVKAHHAAVDGAALAILLERLADALAQESGKVNSPLYSIHAERERDYENSRRMVRDAAYWRTVFGEQNAYGDTASARATKISCRYPIGDYRGLKPHAMRVRIALSEAQNDMLHKFSNRGGSVFRLFFAAVAYTQMVIEDGNGALLQAPMLNRWSEDEKQSIAMSVAPVLIPIFRESGETVADCYRTLKKSLQKAIVHSRYAPGTRWGDFASQEWRQIVPAFGVSYQTGVFQKTVSGAEVEIDHIQAVEALFATVHIHDRFEGGDFKIEADFRKIWSFDQCHTFLQTVINYALEAAAEVMGQPETTGQTKEINVRTDCLAEPIGIHLCDAFQRHADNWLFKQKAGEGVGDLTYRQGWQWIRKFGTQLRDRRDRRFEHRPVVILGRRSPEMTLAYLTCLIENVTVVPVCPTTPLARLSTIVRNSGASLCIYTGVDQNLAAALNLPLLRASLDKDLCDAGLHPEIQSEFIHPEQARSQQTDSNPAYILYTSGSTGEPKGVVISPVALANYALAAKGEYASEAPFNAPLFTSFGFDLTQTAILIPVLSGGFIQAHEQDIRDNPELLQTLLSDEALTGVKCTPSHLSLLIEHSAQRRNPLTFIVGGENLSVALVNRALGFFPSGSRVINEYGPTEATVGCCIYLMNESLMSESDENDKTSAVIAPIGKALGQAEMSIRDAWGQNMPRGFKGEIGIGGSVLADGYINNRAQTEAKFVCGADGRHRWYRTGDLGLQDEQGIFYCLGRIDDEFKVRGHRIHPAEIEKAVAEVLADLGRDGDDRRELKALKLAIGGYETVALCSSQSVPYDNSAFQKNLKNKIPDGWLPSLYCTVQPWPMNANGKVDMAALTAAAKATLAAADPAQFRATDRQGQTEPEAYSLPAWLDAEFLRPIWPKTVDLSASFLAQGGDSIKAIRLVALLARQGIRIGVSELLTSTALGTVLERVCAEKPEVAVTDPAVSEEPEANWVNYLPSVRWFREHHFKYGERLQQGVVLELPPSICAGRINSAVAAVKARHKIFMLRSNRSLSEFYFSSLEPEQHNGDMLLQDHVLAPDESLEDRLHRLQGEVCLENQPSVHEVVLAPVANKKYLIWVCHHLICDVHSWIFLLDELDQVLNESAAQLNVDKANVDKASAAVEQGAFLWGKWLRDHVSYAEPAPHDDTFYQPAAVPVTLALSVSGEGFRFMEQRYKAGRTQLIAAALLEIVQDNGMLPEQPTVLFENHGRLFSEAETPAVWHAVMANSVGWFTGFNQLNLHVPLDHQSGFLPGFFLRTLKSRQYANSSDWKEQLGLNGVRTRPVICINDIGFGLSERGTWRHFNLVDSLSGGFRYPDEKSVADFDVLIHDDRESSSVFVELRLGIPGAGTDDAKRYLMQLNERLSVWNDALHSAQVEPMLIPADFPLCQLSQSELDLIINGASA</sequence>
<dbReference type="Gene3D" id="3.30.300.30">
    <property type="match status" value="1"/>
</dbReference>